<keyword evidence="5" id="KW-1015">Disulfide bond</keyword>
<dbReference type="RefSeq" id="XP_065671268.1">
    <property type="nucleotide sequence ID" value="XM_065815196.1"/>
</dbReference>
<keyword evidence="2" id="KW-0964">Secreted</keyword>
<reference evidence="7" key="1">
    <citation type="submission" date="2025-08" db="UniProtKB">
        <authorList>
            <consortium name="RefSeq"/>
        </authorList>
    </citation>
    <scope>IDENTIFICATION</scope>
</reference>
<dbReference type="SMART" id="SM00209">
    <property type="entry name" value="TSP1"/>
    <property type="match status" value="6"/>
</dbReference>
<evidence type="ECO:0000256" key="4">
    <source>
        <dbReference type="ARBA" id="ARBA00022737"/>
    </source>
</evidence>
<evidence type="ECO:0000256" key="5">
    <source>
        <dbReference type="ARBA" id="ARBA00023157"/>
    </source>
</evidence>
<sequence>MRNSTQIVSCPDHVSWGEWSAWSSCNESYGKGFINRFRYCNLSNECCSANYLDVKECYDSIVFDEVTGFTNTRLNFFYEELVVSFEIFINKSGYFLSLDDNVMSFYSWEGTFIVAALLNDEIFIRNISISKYTWNAIKVSQLFNENDNAFITAIVVNGVVLTSAINSQPKVFIDVNVTTFFNCYNVSECFYATIKNLSIYSKRNAYWSHWSNWSHCNISYGIGIMNRTRKCNVLNSVMQCSGKNIETNNCCFSETFTGNIDEVIKCCLNKTFKVSWMLWGDWSNCNISNGHGFMTRTRKCNSMFNVIECRSSNSIEIQDCFEWSKWSECSVTCGDGVRGRSFINMLTNPVIEPCNIVSCPVDGMWGDWKNSTCSTTCGYGITTFSRNCDHPSPTHNGKTCIGISNYTDECYSNAICPVNGFWSEWSEWSLCNQPCEGGAMSKFRSCSKPSPKYGGSPCYGNSTETTACLWKSCRRINLNLEVLFLDEKYQQDYSNLYYPTSSNLKDHIEKSIGKLYNDFNMNVSFSIKLHSIKNGYP</sequence>
<keyword evidence="6" id="KW-1185">Reference proteome</keyword>
<evidence type="ECO:0000256" key="2">
    <source>
        <dbReference type="ARBA" id="ARBA00022525"/>
    </source>
</evidence>
<protein>
    <submittedName>
        <fullName evidence="7">Uncharacterized protein LOC100203479 isoform X8</fullName>
    </submittedName>
</protein>
<keyword evidence="3" id="KW-0732">Signal</keyword>
<proteinExistence type="predicted"/>
<evidence type="ECO:0000313" key="6">
    <source>
        <dbReference type="Proteomes" id="UP001652625"/>
    </source>
</evidence>
<name>A0ABM4DA95_HYDVU</name>
<dbReference type="InterPro" id="IPR052065">
    <property type="entry name" value="Compl_asym_regulator"/>
</dbReference>
<accession>A0ABM4DA95</accession>
<dbReference type="PANTHER" id="PTHR22906:SF43">
    <property type="entry name" value="PROPERDIN"/>
    <property type="match status" value="1"/>
</dbReference>
<comment type="subcellular location">
    <subcellularLocation>
        <location evidence="1">Secreted</location>
    </subcellularLocation>
</comment>
<keyword evidence="4" id="KW-0677">Repeat</keyword>
<organism evidence="6 7">
    <name type="scientific">Hydra vulgaris</name>
    <name type="common">Hydra</name>
    <name type="synonym">Hydra attenuata</name>
    <dbReference type="NCBI Taxonomy" id="6087"/>
    <lineage>
        <taxon>Eukaryota</taxon>
        <taxon>Metazoa</taxon>
        <taxon>Cnidaria</taxon>
        <taxon>Hydrozoa</taxon>
        <taxon>Hydroidolina</taxon>
        <taxon>Anthoathecata</taxon>
        <taxon>Aplanulata</taxon>
        <taxon>Hydridae</taxon>
        <taxon>Hydra</taxon>
    </lineage>
</organism>
<dbReference type="Pfam" id="PF00090">
    <property type="entry name" value="TSP_1"/>
    <property type="match status" value="6"/>
</dbReference>
<dbReference type="InterPro" id="IPR036383">
    <property type="entry name" value="TSP1_rpt_sf"/>
</dbReference>
<evidence type="ECO:0000256" key="3">
    <source>
        <dbReference type="ARBA" id="ARBA00022729"/>
    </source>
</evidence>
<gene>
    <name evidence="7" type="primary">LOC100203479</name>
</gene>
<dbReference type="InterPro" id="IPR000884">
    <property type="entry name" value="TSP1_rpt"/>
</dbReference>
<dbReference type="Gene3D" id="2.20.100.10">
    <property type="entry name" value="Thrombospondin type-1 (TSP1) repeat"/>
    <property type="match status" value="5"/>
</dbReference>
<evidence type="ECO:0000313" key="7">
    <source>
        <dbReference type="RefSeq" id="XP_065671268.1"/>
    </source>
</evidence>
<evidence type="ECO:0000256" key="1">
    <source>
        <dbReference type="ARBA" id="ARBA00004613"/>
    </source>
</evidence>
<dbReference type="PROSITE" id="PS50092">
    <property type="entry name" value="TSP1"/>
    <property type="match status" value="4"/>
</dbReference>
<dbReference type="Proteomes" id="UP001652625">
    <property type="component" value="Chromosome 13"/>
</dbReference>
<dbReference type="GeneID" id="100203479"/>
<dbReference type="PANTHER" id="PTHR22906">
    <property type="entry name" value="PROPERDIN"/>
    <property type="match status" value="1"/>
</dbReference>
<dbReference type="SUPFAM" id="SSF82895">
    <property type="entry name" value="TSP-1 type 1 repeat"/>
    <property type="match status" value="6"/>
</dbReference>